<dbReference type="Pfam" id="PF13569">
    <property type="entry name" value="DUF4132"/>
    <property type="match status" value="1"/>
</dbReference>
<evidence type="ECO:0000313" key="3">
    <source>
        <dbReference type="EMBL" id="NNH73152.1"/>
    </source>
</evidence>
<dbReference type="AlphaFoldDB" id="A0A849C3A8"/>
<reference evidence="3 4" key="1">
    <citation type="submission" date="2020-05" db="EMBL/GenBank/DDBJ databases">
        <title>MicrobeNet Type strains.</title>
        <authorList>
            <person name="Nicholson A.C."/>
        </authorList>
    </citation>
    <scope>NUCLEOTIDE SEQUENCE [LARGE SCALE GENOMIC DNA]</scope>
    <source>
        <strain evidence="3 4">JCM 3224</strain>
    </source>
</reference>
<feature type="region of interest" description="Disordered" evidence="1">
    <location>
        <begin position="583"/>
        <end position="603"/>
    </location>
</feature>
<comment type="caution">
    <text evidence="3">The sequence shown here is derived from an EMBL/GenBank/DDBJ whole genome shotgun (WGS) entry which is preliminary data.</text>
</comment>
<proteinExistence type="predicted"/>
<name>A0A849C3A8_9NOCA</name>
<dbReference type="EMBL" id="JABELX010000009">
    <property type="protein sequence ID" value="NNH73152.1"/>
    <property type="molecule type" value="Genomic_DNA"/>
</dbReference>
<keyword evidence="4" id="KW-1185">Reference proteome</keyword>
<evidence type="ECO:0000256" key="1">
    <source>
        <dbReference type="SAM" id="MobiDB-lite"/>
    </source>
</evidence>
<feature type="domain" description="DUF4132" evidence="2">
    <location>
        <begin position="585"/>
        <end position="767"/>
    </location>
</feature>
<dbReference type="RefSeq" id="WP_170264282.1">
    <property type="nucleotide sequence ID" value="NZ_JABELX010000009.1"/>
</dbReference>
<sequence>MARLGVDCLPALVATLDNGWEPDTKGRQAVLAAIAMLPSDAAVSFLLDRIGDRFVLEAACAAARRFPVRMMRAAAARCPVASAAGREHLAAVLSEVPQEWFDPAFAQLGESDQSRIKGLVEDPDALPEVATESLPGLLVAPPWLADTPKPSPTVIRGLGAEDDPRLEWAEEEKQRFAECAAEFEPTAPGPRWDLMAEEVSRRYRPDYVCEMLAYGPSEFADPLLERWKGELKANSREEVRSFIHAILLRFGRAVTDRIVKYIADTRREGDCLGPIVSLAAARTAAHWFADLKVERAEGAAWLDRHGATGAILLVPDAVGGEKKRRTAAVTALIHIAERQGSQTVIDAAGHYGEQVAAAIRVVLEQGPVETRPAKKPGIGAWVNPRLLPQVAIKDRTAALPKTSVLHLVSVLSIAELDTADRGVEVLAETCDLESLRAFSWKLFEHWDSAGAPAKDRWALDQLCWFGDDETVRRLAPLIHEWPGLNRHHHAVAALQVLGRIGSESALLAMQNVALRAKFKAIKAEAGKQIEVIAARLGLTREQLADRLVPDFGLGEDGALVLEYGPRRFRVLFDEQLEPYVTDEDGKRRKSLPKPGAKDDPEASEAAYKRFGELKKELRAVTGDQIRRLEAAMVNARSWNREEFERFFVRHPLMRHLAKRMIWHAETADGRIGFRFAEDGTSSDANDDTIELPEGAVFSLAHPIHMEPKKCDAWGQILADYEILQPFEQLSRPILAFTEEELSTGRLTRFEGSYVEPGHLLGLTNRGWVRGKPQDNGTEFGMHYPLPDGGYVAIELDPGLQIGMGASDNETQRLDTVFLTDEIDDYYRRRGGHPTEIDLVASSEVLATLERLPTVD</sequence>
<dbReference type="InterPro" id="IPR025406">
    <property type="entry name" value="DUF4132"/>
</dbReference>
<organism evidence="3 4">
    <name type="scientific">Nocardia uniformis</name>
    <dbReference type="NCBI Taxonomy" id="53432"/>
    <lineage>
        <taxon>Bacteria</taxon>
        <taxon>Bacillati</taxon>
        <taxon>Actinomycetota</taxon>
        <taxon>Actinomycetes</taxon>
        <taxon>Mycobacteriales</taxon>
        <taxon>Nocardiaceae</taxon>
        <taxon>Nocardia</taxon>
    </lineage>
</organism>
<evidence type="ECO:0000313" key="4">
    <source>
        <dbReference type="Proteomes" id="UP000586827"/>
    </source>
</evidence>
<accession>A0A849C3A8</accession>
<dbReference type="Proteomes" id="UP000586827">
    <property type="component" value="Unassembled WGS sequence"/>
</dbReference>
<gene>
    <name evidence="3" type="ORF">HLB23_25380</name>
</gene>
<protein>
    <submittedName>
        <fullName evidence="3">DUF4132 domain-containing protein</fullName>
    </submittedName>
</protein>
<evidence type="ECO:0000259" key="2">
    <source>
        <dbReference type="Pfam" id="PF13569"/>
    </source>
</evidence>